<dbReference type="Proteomes" id="UP000294257">
    <property type="component" value="Unassembled WGS sequence"/>
</dbReference>
<dbReference type="SUPFAM" id="SSF54909">
    <property type="entry name" value="Dimeric alpha+beta barrel"/>
    <property type="match status" value="1"/>
</dbReference>
<gene>
    <name evidence="3" type="ORF">EV193_116123</name>
</gene>
<dbReference type="InterPro" id="IPR011008">
    <property type="entry name" value="Dimeric_a/b-barrel"/>
</dbReference>
<comment type="caution">
    <text evidence="3">The sequence shown here is derived from an EMBL/GenBank/DDBJ whole genome shotgun (WGS) entry which is preliminary data.</text>
</comment>
<dbReference type="InterPro" id="IPR051807">
    <property type="entry name" value="Sec-metab_biosynth-assoc"/>
</dbReference>
<proteinExistence type="inferred from homology"/>
<evidence type="ECO:0000313" key="3">
    <source>
        <dbReference type="EMBL" id="RZS30602.1"/>
    </source>
</evidence>
<dbReference type="RefSeq" id="WP_130348520.1">
    <property type="nucleotide sequence ID" value="NZ_SGWQ01000016.1"/>
</dbReference>
<comment type="similarity">
    <text evidence="1">Belongs to the YciI family.</text>
</comment>
<dbReference type="Gene3D" id="3.30.70.1060">
    <property type="entry name" value="Dimeric alpha+beta barrel"/>
    <property type="match status" value="1"/>
</dbReference>
<evidence type="ECO:0000256" key="1">
    <source>
        <dbReference type="ARBA" id="ARBA00007689"/>
    </source>
</evidence>
<organism evidence="3 4">
    <name type="scientific">Herbihabitans rhizosphaerae</name>
    <dbReference type="NCBI Taxonomy" id="1872711"/>
    <lineage>
        <taxon>Bacteria</taxon>
        <taxon>Bacillati</taxon>
        <taxon>Actinomycetota</taxon>
        <taxon>Actinomycetes</taxon>
        <taxon>Pseudonocardiales</taxon>
        <taxon>Pseudonocardiaceae</taxon>
        <taxon>Herbihabitans</taxon>
    </lineage>
</organism>
<keyword evidence="4" id="KW-1185">Reference proteome</keyword>
<dbReference type="PANTHER" id="PTHR33606:SF3">
    <property type="entry name" value="PROTEIN YCII"/>
    <property type="match status" value="1"/>
</dbReference>
<protein>
    <recommendedName>
        <fullName evidence="2">YCII-related domain-containing protein</fullName>
    </recommendedName>
</protein>
<dbReference type="Pfam" id="PF03795">
    <property type="entry name" value="YCII"/>
    <property type="match status" value="1"/>
</dbReference>
<dbReference type="AlphaFoldDB" id="A0A4V2ERE8"/>
<accession>A0A4V2ERE8</accession>
<dbReference type="EMBL" id="SGWQ01000016">
    <property type="protein sequence ID" value="RZS30602.1"/>
    <property type="molecule type" value="Genomic_DNA"/>
</dbReference>
<dbReference type="InterPro" id="IPR005545">
    <property type="entry name" value="YCII"/>
</dbReference>
<name>A0A4V2ERE8_9PSEU</name>
<feature type="domain" description="YCII-related" evidence="2">
    <location>
        <begin position="12"/>
        <end position="82"/>
    </location>
</feature>
<reference evidence="3 4" key="1">
    <citation type="submission" date="2019-02" db="EMBL/GenBank/DDBJ databases">
        <title>Genomic Encyclopedia of Type Strains, Phase IV (KMG-IV): sequencing the most valuable type-strain genomes for metagenomic binning, comparative biology and taxonomic classification.</title>
        <authorList>
            <person name="Goeker M."/>
        </authorList>
    </citation>
    <scope>NUCLEOTIDE SEQUENCE [LARGE SCALE GENOMIC DNA]</scope>
    <source>
        <strain evidence="3 4">DSM 101727</strain>
    </source>
</reference>
<sequence>MYIVELSFDDSPERLAVRPAHRQKLSDLREQGKVLNAGPFADGSGAVVVFDVETEDEVRAHMADDVYYSTAGVTVASVREWTPLFD</sequence>
<dbReference type="PANTHER" id="PTHR33606">
    <property type="entry name" value="PROTEIN YCII"/>
    <property type="match status" value="1"/>
</dbReference>
<dbReference type="OrthoDB" id="8968203at2"/>
<evidence type="ECO:0000313" key="4">
    <source>
        <dbReference type="Proteomes" id="UP000294257"/>
    </source>
</evidence>
<evidence type="ECO:0000259" key="2">
    <source>
        <dbReference type="Pfam" id="PF03795"/>
    </source>
</evidence>